<reference evidence="1 2" key="1">
    <citation type="submission" date="2016-11" db="EMBL/GenBank/DDBJ databases">
        <title>The macronuclear genome of Stentor coeruleus: a giant cell with tiny introns.</title>
        <authorList>
            <person name="Slabodnick M."/>
            <person name="Ruby J.G."/>
            <person name="Reiff S.B."/>
            <person name="Swart E.C."/>
            <person name="Gosai S."/>
            <person name="Prabakaran S."/>
            <person name="Witkowska E."/>
            <person name="Larue G.E."/>
            <person name="Fisher S."/>
            <person name="Freeman R.M."/>
            <person name="Gunawardena J."/>
            <person name="Chu W."/>
            <person name="Stover N.A."/>
            <person name="Gregory B.D."/>
            <person name="Nowacki M."/>
            <person name="Derisi J."/>
            <person name="Roy S.W."/>
            <person name="Marshall W.F."/>
            <person name="Sood P."/>
        </authorList>
    </citation>
    <scope>NUCLEOTIDE SEQUENCE [LARGE SCALE GENOMIC DNA]</scope>
    <source>
        <strain evidence="1">WM001</strain>
    </source>
</reference>
<protein>
    <submittedName>
        <fullName evidence="1">Uncharacterized protein</fullName>
    </submittedName>
</protein>
<accession>A0A1R2C9I2</accession>
<keyword evidence="2" id="KW-1185">Reference proteome</keyword>
<dbReference type="AlphaFoldDB" id="A0A1R2C9I2"/>
<dbReference type="EMBL" id="MPUH01000231">
    <property type="protein sequence ID" value="OMJ85625.1"/>
    <property type="molecule type" value="Genomic_DNA"/>
</dbReference>
<dbReference type="Proteomes" id="UP000187209">
    <property type="component" value="Unassembled WGS sequence"/>
</dbReference>
<proteinExistence type="predicted"/>
<gene>
    <name evidence="1" type="ORF">SteCoe_13041</name>
</gene>
<evidence type="ECO:0000313" key="2">
    <source>
        <dbReference type="Proteomes" id="UP000187209"/>
    </source>
</evidence>
<sequence>MSTQSLTVNTITSHTGTVTIEGNINLSPLTTSAFIQKTWNLTHTNLFDKISATWTGADVDICGEQKIIRPECKKQEVFREFMLGKHRFLRIQGRIGFVGEWQGEFVRIKADNKVVWNRRGYANSEFGPCGRLIPFDIVIPHIAEEVSLMFESDLENEDCMTRFSVSEFNLLIKE</sequence>
<evidence type="ECO:0000313" key="1">
    <source>
        <dbReference type="EMBL" id="OMJ85625.1"/>
    </source>
</evidence>
<organism evidence="1 2">
    <name type="scientific">Stentor coeruleus</name>
    <dbReference type="NCBI Taxonomy" id="5963"/>
    <lineage>
        <taxon>Eukaryota</taxon>
        <taxon>Sar</taxon>
        <taxon>Alveolata</taxon>
        <taxon>Ciliophora</taxon>
        <taxon>Postciliodesmatophora</taxon>
        <taxon>Heterotrichea</taxon>
        <taxon>Heterotrichida</taxon>
        <taxon>Stentoridae</taxon>
        <taxon>Stentor</taxon>
    </lineage>
</organism>
<comment type="caution">
    <text evidence="1">The sequence shown here is derived from an EMBL/GenBank/DDBJ whole genome shotgun (WGS) entry which is preliminary data.</text>
</comment>
<name>A0A1R2C9I2_9CILI</name>